<dbReference type="EMBL" id="CP000492">
    <property type="protein sequence ID" value="ABL65305.1"/>
    <property type="molecule type" value="Genomic_DNA"/>
</dbReference>
<sequence length="251" mass="28522" precursor="true">MYRQIRNIFKYMKIALLLLFCTFFMPERISAAAVESSSDQAAVYPQLKAKASSPIGFVPEGWKLEKEYRDDLNGDGIMDLVVLLRKQRKPDLPKSSDTSEFDSFDTKPRILAAAFGSSAEHGFTLVMQNHTLIPLHESPVMSDPFSELTLKRGVMKITLESWASMGSWYSSNISFTFRYRENCFKLIGYDRYELHRGSGREVETSINFQTGRKNVSSGLADKKHRIKSSRFQRSPLSCIEKVGEGFAFEAP</sequence>
<name>A1BFX8_CHLPD</name>
<keyword evidence="1" id="KW-0732">Signal</keyword>
<dbReference type="HOGENOM" id="CLU_088896_1_0_10"/>
<dbReference type="eggNOG" id="ENOG502ZBFF">
    <property type="taxonomic scope" value="Bacteria"/>
</dbReference>
<evidence type="ECO:0000313" key="3">
    <source>
        <dbReference type="Proteomes" id="UP000008701"/>
    </source>
</evidence>
<gene>
    <name evidence="2" type="ordered locus">Cpha266_1272</name>
</gene>
<keyword evidence="3" id="KW-1185">Reference proteome</keyword>
<accession>A1BFX8</accession>
<reference evidence="2 3" key="1">
    <citation type="submission" date="2006-12" db="EMBL/GenBank/DDBJ databases">
        <title>Complete sequence of Chlorobium phaeobacteroides DSM 266.</title>
        <authorList>
            <consortium name="US DOE Joint Genome Institute"/>
            <person name="Copeland A."/>
            <person name="Lucas S."/>
            <person name="Lapidus A."/>
            <person name="Barry K."/>
            <person name="Detter J.C."/>
            <person name="Glavina del Rio T."/>
            <person name="Hammon N."/>
            <person name="Israni S."/>
            <person name="Pitluck S."/>
            <person name="Goltsman E."/>
            <person name="Schmutz J."/>
            <person name="Larimer F."/>
            <person name="Land M."/>
            <person name="Hauser L."/>
            <person name="Mikhailova N."/>
            <person name="Li T."/>
            <person name="Overmann J."/>
            <person name="Bryant D.A."/>
            <person name="Richardson P."/>
        </authorList>
    </citation>
    <scope>NUCLEOTIDE SEQUENCE [LARGE SCALE GENOMIC DNA]</scope>
    <source>
        <strain evidence="2 3">DSM 266</strain>
    </source>
</reference>
<evidence type="ECO:0000313" key="2">
    <source>
        <dbReference type="EMBL" id="ABL65305.1"/>
    </source>
</evidence>
<protein>
    <submittedName>
        <fullName evidence="2">Uncharacterized protein</fullName>
    </submittedName>
</protein>
<proteinExistence type="predicted"/>
<evidence type="ECO:0000256" key="1">
    <source>
        <dbReference type="SAM" id="SignalP"/>
    </source>
</evidence>
<dbReference type="AlphaFoldDB" id="A1BFX8"/>
<feature type="signal peptide" evidence="1">
    <location>
        <begin position="1"/>
        <end position="31"/>
    </location>
</feature>
<dbReference type="KEGG" id="cph:Cpha266_1272"/>
<dbReference type="Proteomes" id="UP000008701">
    <property type="component" value="Chromosome"/>
</dbReference>
<feature type="chain" id="PRO_5002632382" evidence="1">
    <location>
        <begin position="32"/>
        <end position="251"/>
    </location>
</feature>
<organism evidence="2 3">
    <name type="scientific">Chlorobium phaeobacteroides (strain DSM 266 / SMG 266 / 2430)</name>
    <dbReference type="NCBI Taxonomy" id="290317"/>
    <lineage>
        <taxon>Bacteria</taxon>
        <taxon>Pseudomonadati</taxon>
        <taxon>Chlorobiota</taxon>
        <taxon>Chlorobiia</taxon>
        <taxon>Chlorobiales</taxon>
        <taxon>Chlorobiaceae</taxon>
        <taxon>Chlorobium/Pelodictyon group</taxon>
        <taxon>Chlorobium</taxon>
    </lineage>
</organism>